<keyword evidence="10" id="KW-1185">Reference proteome</keyword>
<evidence type="ECO:0000256" key="1">
    <source>
        <dbReference type="ARBA" id="ARBA00001974"/>
    </source>
</evidence>
<evidence type="ECO:0000256" key="2">
    <source>
        <dbReference type="ARBA" id="ARBA00010989"/>
    </source>
</evidence>
<evidence type="ECO:0000313" key="10">
    <source>
        <dbReference type="Proteomes" id="UP000652219"/>
    </source>
</evidence>
<accession>A0A8H6IT51</accession>
<evidence type="ECO:0000256" key="4">
    <source>
        <dbReference type="ARBA" id="ARBA00022827"/>
    </source>
</evidence>
<feature type="domain" description="Zn(2)-C6 fungal-type" evidence="8">
    <location>
        <begin position="8"/>
        <end position="51"/>
    </location>
</feature>
<dbReference type="GO" id="GO:0050660">
    <property type="term" value="F:flavin adenine dinucleotide binding"/>
    <property type="evidence" value="ECO:0007669"/>
    <property type="project" value="InterPro"/>
</dbReference>
<feature type="compositionally biased region" description="Basic and acidic residues" evidence="7">
    <location>
        <begin position="1044"/>
        <end position="1053"/>
    </location>
</feature>
<dbReference type="EMBL" id="WIGN01000364">
    <property type="protein sequence ID" value="KAF6796934.1"/>
    <property type="molecule type" value="Genomic_DNA"/>
</dbReference>
<dbReference type="PANTHER" id="PTHR10961">
    <property type="entry name" value="PEROXISOMAL SARCOSINE OXIDASE"/>
    <property type="match status" value="1"/>
</dbReference>
<dbReference type="CDD" id="cd12148">
    <property type="entry name" value="fungal_TF_MHR"/>
    <property type="match status" value="1"/>
</dbReference>
<dbReference type="SUPFAM" id="SSF57701">
    <property type="entry name" value="Zn2/Cys6 DNA-binding domain"/>
    <property type="match status" value="1"/>
</dbReference>
<dbReference type="SMART" id="SM00066">
    <property type="entry name" value="GAL4"/>
    <property type="match status" value="1"/>
</dbReference>
<keyword evidence="3" id="KW-0285">Flavoprotein</keyword>
<keyword evidence="4" id="KW-0274">FAD</keyword>
<evidence type="ECO:0000256" key="3">
    <source>
        <dbReference type="ARBA" id="ARBA00022630"/>
    </source>
</evidence>
<dbReference type="InterPro" id="IPR036188">
    <property type="entry name" value="FAD/NAD-bd_sf"/>
</dbReference>
<proteinExistence type="inferred from homology"/>
<protein>
    <recommendedName>
        <fullName evidence="8">Zn(2)-C6 fungal-type domain-containing protein</fullName>
    </recommendedName>
</protein>
<evidence type="ECO:0000256" key="5">
    <source>
        <dbReference type="ARBA" id="ARBA00023002"/>
    </source>
</evidence>
<organism evidence="9 10">
    <name type="scientific">Colletotrichum sojae</name>
    <dbReference type="NCBI Taxonomy" id="2175907"/>
    <lineage>
        <taxon>Eukaryota</taxon>
        <taxon>Fungi</taxon>
        <taxon>Dikarya</taxon>
        <taxon>Ascomycota</taxon>
        <taxon>Pezizomycotina</taxon>
        <taxon>Sordariomycetes</taxon>
        <taxon>Hypocreomycetidae</taxon>
        <taxon>Glomerellales</taxon>
        <taxon>Glomerellaceae</taxon>
        <taxon>Colletotrichum</taxon>
        <taxon>Colletotrichum orchidearum species complex</taxon>
    </lineage>
</organism>
<dbReference type="GO" id="GO:0050031">
    <property type="term" value="F:L-pipecolate oxidase activity"/>
    <property type="evidence" value="ECO:0007669"/>
    <property type="project" value="TreeGrafter"/>
</dbReference>
<dbReference type="CDD" id="cd00067">
    <property type="entry name" value="GAL4"/>
    <property type="match status" value="1"/>
</dbReference>
<evidence type="ECO:0000259" key="8">
    <source>
        <dbReference type="SMART" id="SM00066"/>
    </source>
</evidence>
<dbReference type="Proteomes" id="UP000652219">
    <property type="component" value="Unassembled WGS sequence"/>
</dbReference>
<dbReference type="Pfam" id="PF00172">
    <property type="entry name" value="Zn_clus"/>
    <property type="match status" value="1"/>
</dbReference>
<feature type="region of interest" description="Disordered" evidence="7">
    <location>
        <begin position="927"/>
        <end position="952"/>
    </location>
</feature>
<feature type="region of interest" description="Disordered" evidence="7">
    <location>
        <begin position="1044"/>
        <end position="1072"/>
    </location>
</feature>
<dbReference type="Gene3D" id="3.50.50.60">
    <property type="entry name" value="FAD/NAD(P)-binding domain"/>
    <property type="match status" value="1"/>
</dbReference>
<sequence length="1072" mass="118789">MDDARYAKRARQACEPCRKKSKCPGERPTCSYCERLGQQCIYNAPSDIPDIQHQAAPGREMPQNPDLGGVVKRFLSPPQHPALATSSHDVSSPNARFAPEHVVSQPETRPAPTVESSRISIAAEAQLIEMGRLYITWFHGQPITLFAEETFLSSLASRDPELILSLESMVLRFPPVSIRIEQPLDAKAKAARRLVMDRVAEGRVELSTLQSLCLLSMVDFASGNATQAGLNLTIASHLAHSIPPSSNPQNIHERTLCFRSIVVLQNLQGCIAPATKLRNDRTDIHNPAFTFITSCAAPEMSLYQLEEPLDKSISTLACHFSVTWRLARMYAASRVAPDDPPPWDSRSDYSMVMQSHHSIDCRSSVKYRFACNRIDDHAPDAIQAQRQWWMPFLFIQFVHETIPCLLNHPFLLSMRLRSFRQTVPVPFMQQSLEAINRNARWVLYFMDVLDKKGVQVCDPVLAHCVVVVATIHLQHSFVEDPVLKGKAQTGFEKCMNFLRKMANNLVKLQESIVMKPNPEQPGDSTQSRSFSIDSQLLWNLLIYDRAVRPDAEWDQSMFGSTLKSDVSELSSTEGRAAEFDLVGSAGISRHKAMPNQAAVWPPDEDTARETLPDNNPISEPSLETLGPSFEDIFFEAPLKMPSRRTPKDAPIVIVGAGVFGLSTALELTKRGYRHITVLDRFLPPVPDGSSVDISRIIRVDYADPVYSQMAREAYQGWNGEYSDHFHESSLVILASRDGNTWLEKAKQVAAATGQMVTEYEDANVVRKDFPSIQADVNGLQAMINHTGGWADAKGAIVQLASQCSELGVQFIVGARGTVTSLKFEKDRVVGVEVLEGPPVLGEKVILATGAWTNRIVPVTHASSASGQPVGFVQITDEEAERLKDMPVMINLSTGVFIFPPTKGKNPVLKIARHGWGYATEVPVDGAASSGSRVISAPKRDGSNAASGYLPDDADGGLREGLRQLAPEFAERPWSRRRLCWYSDTPEGDFIMDYHPSIDGLFFATGGAGHAFKFLPVLGKYISDCFEEKAPQDLRHKWRLRESDGKEEEFKLGDGSRAGPPLRKLMPAEQAKL</sequence>
<dbReference type="SUPFAM" id="SSF54373">
    <property type="entry name" value="FAD-linked reductases, C-terminal domain"/>
    <property type="match status" value="1"/>
</dbReference>
<dbReference type="Gene3D" id="3.30.9.10">
    <property type="entry name" value="D-Amino Acid Oxidase, subunit A, domain 2"/>
    <property type="match status" value="1"/>
</dbReference>
<dbReference type="GO" id="GO:0000981">
    <property type="term" value="F:DNA-binding transcription factor activity, RNA polymerase II-specific"/>
    <property type="evidence" value="ECO:0007669"/>
    <property type="project" value="InterPro"/>
</dbReference>
<name>A0A8H6IT51_9PEZI</name>
<dbReference type="SUPFAM" id="SSF51905">
    <property type="entry name" value="FAD/NAD(P)-binding domain"/>
    <property type="match status" value="1"/>
</dbReference>
<comment type="caution">
    <text evidence="9">The sequence shown here is derived from an EMBL/GenBank/DDBJ whole genome shotgun (WGS) entry which is preliminary data.</text>
</comment>
<comment type="similarity">
    <text evidence="2">Belongs to the MSOX/MTOX family.</text>
</comment>
<keyword evidence="5" id="KW-0560">Oxidoreductase</keyword>
<dbReference type="InterPro" id="IPR006076">
    <property type="entry name" value="FAD-dep_OxRdtase"/>
</dbReference>
<evidence type="ECO:0000313" key="9">
    <source>
        <dbReference type="EMBL" id="KAF6796934.1"/>
    </source>
</evidence>
<dbReference type="AlphaFoldDB" id="A0A8H6IT51"/>
<comment type="cofactor">
    <cofactor evidence="1">
        <name>FAD</name>
        <dbReference type="ChEBI" id="CHEBI:57692"/>
    </cofactor>
</comment>
<reference evidence="9 10" key="1">
    <citation type="journal article" date="2020" name="Phytopathology">
        <title>Genome Sequence Resources of Colletotrichum truncatum, C. plurivorum, C. musicola, and C. sojae: Four Species Pathogenic to Soybean (Glycine max).</title>
        <authorList>
            <person name="Rogerio F."/>
            <person name="Boufleur T.R."/>
            <person name="Ciampi-Guillardi M."/>
            <person name="Sukno S.A."/>
            <person name="Thon M.R."/>
            <person name="Massola Junior N.S."/>
            <person name="Baroncelli R."/>
        </authorList>
    </citation>
    <scope>NUCLEOTIDE SEQUENCE [LARGE SCALE GENOMIC DNA]</scope>
    <source>
        <strain evidence="9 10">LFN0009</strain>
    </source>
</reference>
<dbReference type="PANTHER" id="PTHR10961:SF45">
    <property type="entry name" value="FAD DEPENDENT OXIDOREDUCTASE DOMAIN-CONTAINING PROTEIN-RELATED"/>
    <property type="match status" value="1"/>
</dbReference>
<evidence type="ECO:0000256" key="6">
    <source>
        <dbReference type="ARBA" id="ARBA00023242"/>
    </source>
</evidence>
<dbReference type="InterPro" id="IPR001138">
    <property type="entry name" value="Zn2Cys6_DnaBD"/>
</dbReference>
<gene>
    <name evidence="9" type="ORF">CSOJ01_13103</name>
</gene>
<dbReference type="Gene3D" id="4.10.240.10">
    <property type="entry name" value="Zn(2)-C6 fungal-type DNA-binding domain"/>
    <property type="match status" value="1"/>
</dbReference>
<dbReference type="Pfam" id="PF01266">
    <property type="entry name" value="DAO"/>
    <property type="match status" value="1"/>
</dbReference>
<dbReference type="GO" id="GO:0008270">
    <property type="term" value="F:zinc ion binding"/>
    <property type="evidence" value="ECO:0007669"/>
    <property type="project" value="InterPro"/>
</dbReference>
<feature type="region of interest" description="Disordered" evidence="7">
    <location>
        <begin position="592"/>
        <end position="624"/>
    </location>
</feature>
<dbReference type="GO" id="GO:0008115">
    <property type="term" value="F:sarcosine oxidase activity"/>
    <property type="evidence" value="ECO:0007669"/>
    <property type="project" value="TreeGrafter"/>
</dbReference>
<dbReference type="InterPro" id="IPR045170">
    <property type="entry name" value="MTOX"/>
</dbReference>
<dbReference type="GO" id="GO:0004657">
    <property type="term" value="F:proline dehydrogenase activity"/>
    <property type="evidence" value="ECO:0007669"/>
    <property type="project" value="TreeGrafter"/>
</dbReference>
<dbReference type="InterPro" id="IPR036864">
    <property type="entry name" value="Zn2-C6_fun-type_DNA-bd_sf"/>
</dbReference>
<keyword evidence="6" id="KW-0539">Nucleus</keyword>
<evidence type="ECO:0000256" key="7">
    <source>
        <dbReference type="SAM" id="MobiDB-lite"/>
    </source>
</evidence>